<dbReference type="EMBL" id="CADEHS020000573">
    <property type="protein sequence ID" value="CAG9954635.1"/>
    <property type="molecule type" value="Genomic_DNA"/>
</dbReference>
<comment type="caution">
    <text evidence="1">The sequence shown here is derived from an EMBL/GenBank/DDBJ whole genome shotgun (WGS) entry which is preliminary data.</text>
</comment>
<reference evidence="1" key="1">
    <citation type="submission" date="2020-04" db="EMBL/GenBank/DDBJ databases">
        <authorList>
            <person name="Broberg M."/>
        </authorList>
    </citation>
    <scope>NUCLEOTIDE SEQUENCE</scope>
</reference>
<proteinExistence type="predicted"/>
<dbReference type="Proteomes" id="UP000836387">
    <property type="component" value="Unassembled WGS sequence"/>
</dbReference>
<accession>A0ACA9UPY0</accession>
<keyword evidence="2" id="KW-1185">Reference proteome</keyword>
<gene>
    <name evidence="1" type="ORF">CRV2_00018222</name>
</gene>
<evidence type="ECO:0000313" key="2">
    <source>
        <dbReference type="Proteomes" id="UP000836387"/>
    </source>
</evidence>
<name>A0ACA9UPY0_BIOOC</name>
<evidence type="ECO:0000313" key="1">
    <source>
        <dbReference type="EMBL" id="CAG9954635.1"/>
    </source>
</evidence>
<sequence length="2549" mass="278447">MEIAVSDTHHEDFSLWGQNLAEAEGLKTSADFDAKLTYPFDMGHPPSSKQASTPTGLEAGHDTHEPIAICGMGMRLPGNVRTSEQLWELLVNKVDTRGEVPSDRYNAEAFQGKSKKYGYFLEDVDLSKVDTSSFKMSRAEIEKLDPQHRVMLEVTRETLENAGEAGWRGKQIGCYIGTWGDDWKELQTRDKLEAGLASVQSHSDFMMANKISFEYDFRGPSLVVKTACSSALVALHIACTDIRNGSTTSAIVGGANMLLTPTGKHHTPVLESPHCSETDQRPGTLAMEQAGVLSPNQSCSTFDADADGYCRAEAFNMLYIKKLDAAVRDGNPIRAIIRSTSSNHDGVGDGSMFAPSPYGQEAAIRECYRTAGIEDFGRTAHFECHGTGTAVGDPVETEAIANIWGSNGGITIGSAKPNFGHSEGASGITSVMKSILALEHKTVLPNIKFNKPNPKIQWESGLRVPTDPTAWPKDRSERISINAFGLGGSNSHVIIDSADSFGLGSSVSNGVALPPIEDSRPKLLVASANRASSAKEGAQNHTQYLAAHPEKLNDIAHTLALHREHLPWRTFAITNGAESPEFSAPAKAPSATPRLNFVFSGQGAQWAGMGAKLIADFPAVRDDFEKMEQALSNLDAEVKPSWKLREELLKSKGDSLVSKAEYAQPLSTALQIVIVNLLRSWGILPASVVGHSSGEIAAAYACGALTMQQAIICAYMRGYATTHVTRVGGMAAVGLGKEDAQPYLVDGVIVACENSPTTVTLSGDSDKLDEVIQALKKDSPDMLARRLHVDKAYHSHHMTEVSALYERLTPAFQSEAPTVPFFSSVTNTVIREAKVLGASYWRQNLVSPVLFNTAVQNLLQWQEKSTDGLFLEIGPHSALQGPIRQIQNFLSTKSAYLPTMVRNENDSASLLRTAGNLFAQGVSVAFEAVNPAGRVVPDLPRYSWHHDTSFWYESRLTKDWRFRKWAHHELLGSSIVESSALEPMWRNLLKVGDIPWLRDHMVAKDIILPGAAYMIMACEAMRQFSNESTKGFSLRNVSLTTALILQESTPTETIFALRPVKLTKSLDSVWHEFTVSSYNGTIWTQHCAGQVRVGSDSPPEPRKISDLPRKADIKGWYTTAQSLGIYFGPRFQGLDPKRTTAHPLRNVLVGHISNNIPDIIQEEEPAYPHALFIDFCLQLLLQAPSRGINRNLRSLALPTFIGSFYIRKPPADGEVAVEVSANISRRGDIQGNCYSAANDGGVVVQLENVKLTASAEREEAKLSDSVRIQWKSDLDNQQLSKLLVCERNSVEVRKATIVLQKLLLLSCVEGQARLDGLETTATDHLEKFRQWLSKEVNNARAEGYLMVDDTPQMLALSPSERYETIVCLEKELQQTQLAPLATAIKRILDSIKPIYTGVIPGLDVLRQDDLLTQIYNTTHDWDLSKFVRLLSHRTPNLRILEIGAGTGATTALILPNLISEYGERMFGSYVFTDISAGFFGAAKERFGNLQGMQFQTLDIGRDPEEQGFELGSFDLIVAANVLHATPSLQVTLSNTRKLLRNNGKLLLQEMHSATKPSNYVMGVLSGWWLGEADGRADEPYISPERWDKELTNTGFDGVEAVVLDDEEPYSTNAFIIASPKIDKTPASKVNILCSKPEGPVAESISTALKSHGLAVEFVSLTDMALEGGIISILDLEGDAIFENITEEVYNNLRGFLSTLKSKALWLTKPCQINAIEPQYAAIIGLTRTLRKEVGVSIGTLELDEIESAGAKKAMFDIYQRLHYDPVSAEVDPDYEFAWSNGDIQLPRCHWFSVTDEASFKKQTGDLTVKTLQVEKPGSLKTLKWSEASYPEIGAGNVLVDVRAVGMNFKDVLIAMGVVDGVLGHECAGIVTAVGSGVSGLQAGDRVAAVVHEGFTTTALVRVEHVVKIPDELSFEDAATMPTVYTTVIHSLVNLAHLEAGQTVLIHSACGGVGLSAIQISRLIGAEIFATVGSEEKVQYLVDTFGIPRNRIFNSRDSSFKQGVLKETGGKGVDVVLNSLSGELLHASWQCVAEFGTMVELGKRDFIGQGRLAMDTFEDNRAFFGVDMSKFYQKRPVQTKKLLEQMIKFYHEGQAQPIKPIRAFDAVDIQEAFRFMQNAQYIGKLVIRIPEEASLLGAAPLQRSFSLRSDRSYFLAGGLGGLGRSVSLWMAEHGAKNLVYLSRSGGSKPEDAALVRDLEASGCTAQIFTGSVANITDVKNAIDNAKLPVGGVLQFSMVLRDNAFENIPYEDWQQVWGPKVQGTWNLHNALEGQDLDFFLMFSSATGLGGMPGQSNYAAANTVLDAFVQARQSKGLAASVIDLGPVDYVGFMVQNPEVAARMSAEAFYFIPEQAFLDAIKLSMENSSAQVRSTDPLSASGFVSSSQIGVGLRSTLPLSSPNNRVYWRADSRFALYRNIEESGDASDTIAGGDQDDGGFGLFLKTVDAEPRSLAREDKIAELAQHIGSMLCDLMLKPLEDLDVNLGVAALGVDSLVAIELKNWLRRKLVLEVSVIEIMNAPSLLALARLVGEGWMIKKRVGAREGDKFVFTS</sequence>
<protein>
    <submittedName>
        <fullName evidence="1">Uncharacterized protein</fullName>
    </submittedName>
</protein>
<reference evidence="1" key="2">
    <citation type="submission" date="2021-10" db="EMBL/GenBank/DDBJ databases">
        <authorList>
            <person name="Piombo E."/>
        </authorList>
    </citation>
    <scope>NUCLEOTIDE SEQUENCE</scope>
</reference>
<organism evidence="1 2">
    <name type="scientific">Clonostachys rosea f. rosea IK726</name>
    <dbReference type="NCBI Taxonomy" id="1349383"/>
    <lineage>
        <taxon>Eukaryota</taxon>
        <taxon>Fungi</taxon>
        <taxon>Dikarya</taxon>
        <taxon>Ascomycota</taxon>
        <taxon>Pezizomycotina</taxon>
        <taxon>Sordariomycetes</taxon>
        <taxon>Hypocreomycetidae</taxon>
        <taxon>Hypocreales</taxon>
        <taxon>Bionectriaceae</taxon>
        <taxon>Clonostachys</taxon>
    </lineage>
</organism>